<dbReference type="EMBL" id="JACPUR010000007">
    <property type="protein sequence ID" value="MBI3126654.1"/>
    <property type="molecule type" value="Genomic_DNA"/>
</dbReference>
<dbReference type="InterPro" id="IPR055140">
    <property type="entry name" value="Thiolase_C_2"/>
</dbReference>
<dbReference type="Pfam" id="PF00108">
    <property type="entry name" value="Thiolase_N"/>
    <property type="match status" value="1"/>
</dbReference>
<feature type="domain" description="Thiolase N-terminal" evidence="1">
    <location>
        <begin position="9"/>
        <end position="227"/>
    </location>
</feature>
<evidence type="ECO:0000259" key="2">
    <source>
        <dbReference type="Pfam" id="PF22691"/>
    </source>
</evidence>
<dbReference type="SUPFAM" id="SSF53901">
    <property type="entry name" value="Thiolase-like"/>
    <property type="match status" value="2"/>
</dbReference>
<dbReference type="Gene3D" id="3.40.47.10">
    <property type="match status" value="1"/>
</dbReference>
<dbReference type="InterPro" id="IPR002155">
    <property type="entry name" value="Thiolase"/>
</dbReference>
<dbReference type="InterPro" id="IPR020616">
    <property type="entry name" value="Thiolase_N"/>
</dbReference>
<gene>
    <name evidence="3" type="ORF">HYZ11_03515</name>
</gene>
<dbReference type="InterPro" id="IPR016039">
    <property type="entry name" value="Thiolase-like"/>
</dbReference>
<feature type="domain" description="Thiolase C-terminal" evidence="2">
    <location>
        <begin position="260"/>
        <end position="396"/>
    </location>
</feature>
<dbReference type="PIRSF" id="PIRSF000429">
    <property type="entry name" value="Ac-CoA_Ac_transf"/>
    <property type="match status" value="1"/>
</dbReference>
<dbReference type="Proteomes" id="UP000782312">
    <property type="component" value="Unassembled WGS sequence"/>
</dbReference>
<comment type="caution">
    <text evidence="3">The sequence shown here is derived from an EMBL/GenBank/DDBJ whole genome shotgun (WGS) entry which is preliminary data.</text>
</comment>
<dbReference type="CDD" id="cd00829">
    <property type="entry name" value="SCP-x_thiolase"/>
    <property type="match status" value="1"/>
</dbReference>
<evidence type="ECO:0000313" key="4">
    <source>
        <dbReference type="Proteomes" id="UP000782312"/>
    </source>
</evidence>
<dbReference type="Pfam" id="PF22691">
    <property type="entry name" value="Thiolase_C_1"/>
    <property type="match status" value="1"/>
</dbReference>
<dbReference type="PANTHER" id="PTHR42870">
    <property type="entry name" value="ACETYL-COA C-ACETYLTRANSFERASE"/>
    <property type="match status" value="1"/>
</dbReference>
<protein>
    <submittedName>
        <fullName evidence="3">Acetyl-CoA acetyltransferase</fullName>
    </submittedName>
</protein>
<dbReference type="AlphaFoldDB" id="A0A932ML10"/>
<name>A0A932ML10_UNCTE</name>
<accession>A0A932ML10</accession>
<proteinExistence type="predicted"/>
<sequence length="398" mass="42246">MTKNISGKVAIIGAGITKFGELFEQSYNDLVVEAVFDAYQDAGITGDDVEAAWLGTYLPLGWGFDGTGGPSLAEALNLYPKPVSRVANYCTTGMEAVRMGAMAVASGLYDVVLAVGAEKMREVPPRGSLVAQHVEKLHPMYAKGRTAPGSFAVLATRYFNEYGASKEDLAEVAVKNHYHGSLNPKAHFRKEITKEQVLKAPMVTEPLGLFDCCPTTDGSAAVVLCRADLAEKRFGKKDYVLIEGMGLSCATGYITTAFNPRFDFLGFEATREAARQAYAQAGITNPREQLDLAEVHDCFTITELLNYEDLGFCGKGEAPAFVKGGSSRLGGELPVNTSGGLKSCGHPIGATGARVVAHLTNQLLGRSGKHQVKGAKRALGHTLGGPGAVSSVFVMAKN</sequence>
<evidence type="ECO:0000259" key="1">
    <source>
        <dbReference type="Pfam" id="PF00108"/>
    </source>
</evidence>
<reference evidence="3" key="1">
    <citation type="submission" date="2020-07" db="EMBL/GenBank/DDBJ databases">
        <title>Huge and variable diversity of episymbiotic CPR bacteria and DPANN archaea in groundwater ecosystems.</title>
        <authorList>
            <person name="He C.Y."/>
            <person name="Keren R."/>
            <person name="Whittaker M."/>
            <person name="Farag I.F."/>
            <person name="Doudna J."/>
            <person name="Cate J.H.D."/>
            <person name="Banfield J.F."/>
        </authorList>
    </citation>
    <scope>NUCLEOTIDE SEQUENCE</scope>
    <source>
        <strain evidence="3">NC_groundwater_763_Ag_S-0.2um_68_21</strain>
    </source>
</reference>
<organism evidence="3 4">
    <name type="scientific">Tectimicrobiota bacterium</name>
    <dbReference type="NCBI Taxonomy" id="2528274"/>
    <lineage>
        <taxon>Bacteria</taxon>
        <taxon>Pseudomonadati</taxon>
        <taxon>Nitrospinota/Tectimicrobiota group</taxon>
        <taxon>Candidatus Tectimicrobiota</taxon>
    </lineage>
</organism>
<dbReference type="NCBIfam" id="NF004810">
    <property type="entry name" value="PRK06157.1"/>
    <property type="match status" value="1"/>
</dbReference>
<dbReference type="PANTHER" id="PTHR42870:SF1">
    <property type="entry name" value="NON-SPECIFIC LIPID-TRANSFER PROTEIN-LIKE 2"/>
    <property type="match status" value="1"/>
</dbReference>
<evidence type="ECO:0000313" key="3">
    <source>
        <dbReference type="EMBL" id="MBI3126654.1"/>
    </source>
</evidence>
<dbReference type="GO" id="GO:0003988">
    <property type="term" value="F:acetyl-CoA C-acyltransferase activity"/>
    <property type="evidence" value="ECO:0007669"/>
    <property type="project" value="UniProtKB-ARBA"/>
</dbReference>